<evidence type="ECO:0000313" key="2">
    <source>
        <dbReference type="EMBL" id="RTR12742.1"/>
    </source>
</evidence>
<organism evidence="2 3">
    <name type="scientific">Azospirillum griseum</name>
    <dbReference type="NCBI Taxonomy" id="2496639"/>
    <lineage>
        <taxon>Bacteria</taxon>
        <taxon>Pseudomonadati</taxon>
        <taxon>Pseudomonadota</taxon>
        <taxon>Alphaproteobacteria</taxon>
        <taxon>Rhodospirillales</taxon>
        <taxon>Azospirillaceae</taxon>
        <taxon>Azospirillum</taxon>
    </lineage>
</organism>
<dbReference type="InterPro" id="IPR000242">
    <property type="entry name" value="PTP_cat"/>
</dbReference>
<proteinExistence type="predicted"/>
<sequence>MSMPFWRCGSTTSRFPPTVLSEGPTMDDVSAVIEFARRMREQKPEGRVVVHCLHGVSRSAGIALTLIADDLGSGRKEEPVQRLLAQAVEGRMHPNPLITGHWERSRKARFRRRIPE</sequence>
<dbReference type="PROSITE" id="PS50056">
    <property type="entry name" value="TYR_PHOSPHATASE_2"/>
    <property type="match status" value="1"/>
</dbReference>
<keyword evidence="3" id="KW-1185">Reference proteome</keyword>
<gene>
    <name evidence="2" type="ORF">EJ903_25315</name>
</gene>
<dbReference type="Proteomes" id="UP000277007">
    <property type="component" value="Unassembled WGS sequence"/>
</dbReference>
<reference evidence="2 3" key="1">
    <citation type="submission" date="2018-12" db="EMBL/GenBank/DDBJ databases">
        <authorList>
            <person name="Yang Y."/>
        </authorList>
    </citation>
    <scope>NUCLEOTIDE SEQUENCE [LARGE SCALE GENOMIC DNA]</scope>
    <source>
        <strain evidence="2 3">L-25-5w-1</strain>
    </source>
</reference>
<dbReference type="EMBL" id="RXMA01000052">
    <property type="protein sequence ID" value="RTR12742.1"/>
    <property type="molecule type" value="Genomic_DNA"/>
</dbReference>
<dbReference type="Gene3D" id="3.90.190.10">
    <property type="entry name" value="Protein tyrosine phosphatase superfamily"/>
    <property type="match status" value="1"/>
</dbReference>
<evidence type="ECO:0000313" key="3">
    <source>
        <dbReference type="Proteomes" id="UP000277007"/>
    </source>
</evidence>
<dbReference type="InterPro" id="IPR029021">
    <property type="entry name" value="Prot-tyrosine_phosphatase-like"/>
</dbReference>
<dbReference type="SUPFAM" id="SSF52799">
    <property type="entry name" value="(Phosphotyrosine protein) phosphatases II"/>
    <property type="match status" value="1"/>
</dbReference>
<evidence type="ECO:0000259" key="1">
    <source>
        <dbReference type="PROSITE" id="PS50056"/>
    </source>
</evidence>
<dbReference type="AlphaFoldDB" id="A0A3S0HTF9"/>
<dbReference type="GO" id="GO:0004725">
    <property type="term" value="F:protein tyrosine phosphatase activity"/>
    <property type="evidence" value="ECO:0007669"/>
    <property type="project" value="InterPro"/>
</dbReference>
<dbReference type="InterPro" id="IPR000387">
    <property type="entry name" value="Tyr_Pase_dom"/>
</dbReference>
<name>A0A3S0HTF9_9PROT</name>
<dbReference type="PROSITE" id="PS00383">
    <property type="entry name" value="TYR_PHOSPHATASE_1"/>
    <property type="match status" value="1"/>
</dbReference>
<protein>
    <recommendedName>
        <fullName evidence="1">Tyrosine specific protein phosphatases domain-containing protein</fullName>
    </recommendedName>
</protein>
<accession>A0A3S0HTF9</accession>
<feature type="domain" description="Tyrosine specific protein phosphatases" evidence="1">
    <location>
        <begin position="30"/>
        <end position="67"/>
    </location>
</feature>
<dbReference type="Pfam" id="PF00102">
    <property type="entry name" value="Y_phosphatase"/>
    <property type="match status" value="1"/>
</dbReference>
<dbReference type="InterPro" id="IPR016130">
    <property type="entry name" value="Tyr_Pase_AS"/>
</dbReference>
<comment type="caution">
    <text evidence="2">The sequence shown here is derived from an EMBL/GenBank/DDBJ whole genome shotgun (WGS) entry which is preliminary data.</text>
</comment>